<comment type="caution">
    <text evidence="3">The sequence shown here is derived from an EMBL/GenBank/DDBJ whole genome shotgun (WGS) entry which is preliminary data.</text>
</comment>
<gene>
    <name evidence="3" type="ORF">B0T18DRAFT_413407</name>
</gene>
<reference evidence="3" key="1">
    <citation type="submission" date="2023-06" db="EMBL/GenBank/DDBJ databases">
        <title>Genome-scale phylogeny and comparative genomics of the fungal order Sordariales.</title>
        <authorList>
            <consortium name="Lawrence Berkeley National Laboratory"/>
            <person name="Hensen N."/>
            <person name="Bonometti L."/>
            <person name="Westerberg I."/>
            <person name="Brannstrom I.O."/>
            <person name="Guillou S."/>
            <person name="Cros-Aarteil S."/>
            <person name="Calhoun S."/>
            <person name="Haridas S."/>
            <person name="Kuo A."/>
            <person name="Mondo S."/>
            <person name="Pangilinan J."/>
            <person name="Riley R."/>
            <person name="LaButti K."/>
            <person name="Andreopoulos B."/>
            <person name="Lipzen A."/>
            <person name="Chen C."/>
            <person name="Yanf M."/>
            <person name="Daum C."/>
            <person name="Ng V."/>
            <person name="Clum A."/>
            <person name="Steindorff A."/>
            <person name="Ohm R."/>
            <person name="Martin F."/>
            <person name="Silar P."/>
            <person name="Natvig D."/>
            <person name="Lalanne C."/>
            <person name="Gautier V."/>
            <person name="Ament-velasquez S.L."/>
            <person name="Kruys A."/>
            <person name="Hutchinson M.I."/>
            <person name="Powell A.J."/>
            <person name="Barry K."/>
            <person name="Miller A.N."/>
            <person name="Grigoriev I.V."/>
            <person name="Debuchy R."/>
            <person name="Gladieux P."/>
            <person name="Thoren M.H."/>
            <person name="Johannesson H."/>
        </authorList>
    </citation>
    <scope>NUCLEOTIDE SEQUENCE</scope>
    <source>
        <strain evidence="3">SMH3187-1</strain>
    </source>
</reference>
<dbReference type="PANTHER" id="PTHR31836">
    <property type="match status" value="1"/>
</dbReference>
<evidence type="ECO:0000313" key="3">
    <source>
        <dbReference type="EMBL" id="KAK0742636.1"/>
    </source>
</evidence>
<evidence type="ECO:0000313" key="4">
    <source>
        <dbReference type="Proteomes" id="UP001172155"/>
    </source>
</evidence>
<keyword evidence="4" id="KW-1185">Reference proteome</keyword>
<dbReference type="Pfam" id="PF03330">
    <property type="entry name" value="DPBB_1"/>
    <property type="match status" value="1"/>
</dbReference>
<evidence type="ECO:0000259" key="2">
    <source>
        <dbReference type="Pfam" id="PF03330"/>
    </source>
</evidence>
<dbReference type="CDD" id="cd22191">
    <property type="entry name" value="DPBB_RlpA_EXP_N-like"/>
    <property type="match status" value="1"/>
</dbReference>
<dbReference type="Proteomes" id="UP001172155">
    <property type="component" value="Unassembled WGS sequence"/>
</dbReference>
<dbReference type="AlphaFoldDB" id="A0AA40K1R4"/>
<accession>A0AA40K1R4</accession>
<organism evidence="3 4">
    <name type="scientific">Schizothecium vesticola</name>
    <dbReference type="NCBI Taxonomy" id="314040"/>
    <lineage>
        <taxon>Eukaryota</taxon>
        <taxon>Fungi</taxon>
        <taxon>Dikarya</taxon>
        <taxon>Ascomycota</taxon>
        <taxon>Pezizomycotina</taxon>
        <taxon>Sordariomycetes</taxon>
        <taxon>Sordariomycetidae</taxon>
        <taxon>Sordariales</taxon>
        <taxon>Schizotheciaceae</taxon>
        <taxon>Schizothecium</taxon>
    </lineage>
</organism>
<keyword evidence="1" id="KW-0732">Signal</keyword>
<dbReference type="PANTHER" id="PTHR31836:SF28">
    <property type="entry name" value="SRCR DOMAIN-CONTAINING PROTEIN-RELATED"/>
    <property type="match status" value="1"/>
</dbReference>
<proteinExistence type="predicted"/>
<name>A0AA40K1R4_9PEZI</name>
<dbReference type="EMBL" id="JAUKUD010000005">
    <property type="protein sequence ID" value="KAK0742636.1"/>
    <property type="molecule type" value="Genomic_DNA"/>
</dbReference>
<dbReference type="InterPro" id="IPR036908">
    <property type="entry name" value="RlpA-like_sf"/>
</dbReference>
<sequence length="278" mass="29181">MISVDKGDRRKVKAFCREYLGIPVATWYSTTVTPTETVQSTATAETTVVETTTITSVETVVSTSVQTVVVSTATYTIEHAITQRNAQPSSLPDILVAEYKPAALSSACSCLSLRKCTKQGGIFTASPTTTTVVSTLTVETTSVTSITEAATTTIGTTVTTGITTTTSVEPPPAAFTGDFTFYSTGLGSCGITHTDADYIVALHPMLFDPSTPPAGNPNQNTLCGRKIKASYGSKTVTVTVADRCEGCHGLNDLDLSPSAFQSIASPGEGRIHGTWEWA</sequence>
<dbReference type="SUPFAM" id="SSF50685">
    <property type="entry name" value="Barwin-like endoglucanases"/>
    <property type="match status" value="1"/>
</dbReference>
<evidence type="ECO:0000256" key="1">
    <source>
        <dbReference type="ARBA" id="ARBA00022729"/>
    </source>
</evidence>
<dbReference type="InterPro" id="IPR051477">
    <property type="entry name" value="Expansin_CellWall"/>
</dbReference>
<feature type="domain" description="RlpA-like protein double-psi beta-barrel" evidence="2">
    <location>
        <begin position="224"/>
        <end position="272"/>
    </location>
</feature>
<dbReference type="Gene3D" id="2.40.40.10">
    <property type="entry name" value="RlpA-like domain"/>
    <property type="match status" value="1"/>
</dbReference>
<protein>
    <submittedName>
        <fullName evidence="3">RlpA-like double-psi beta-barrel-protein domain-containing protein-containing protein</fullName>
    </submittedName>
</protein>
<dbReference type="InterPro" id="IPR009009">
    <property type="entry name" value="RlpA-like_DPBB"/>
</dbReference>